<dbReference type="PROSITE" id="PS51194">
    <property type="entry name" value="HELICASE_CTER"/>
    <property type="match status" value="1"/>
</dbReference>
<dbReference type="Pfam" id="PF24580">
    <property type="entry name" value="DUF7607"/>
    <property type="match status" value="1"/>
</dbReference>
<dbReference type="SMART" id="SM00490">
    <property type="entry name" value="HELICc"/>
    <property type="match status" value="1"/>
</dbReference>
<organism evidence="13 14">
    <name type="scientific">Uncinocarpus reesii (strain UAMH 1704)</name>
    <dbReference type="NCBI Taxonomy" id="336963"/>
    <lineage>
        <taxon>Eukaryota</taxon>
        <taxon>Fungi</taxon>
        <taxon>Dikarya</taxon>
        <taxon>Ascomycota</taxon>
        <taxon>Pezizomycotina</taxon>
        <taxon>Eurotiomycetes</taxon>
        <taxon>Eurotiomycetidae</taxon>
        <taxon>Onygenales</taxon>
        <taxon>Onygenaceae</taxon>
        <taxon>Uncinocarpus</taxon>
    </lineage>
</organism>
<dbReference type="InterPro" id="IPR001660">
    <property type="entry name" value="SAM"/>
</dbReference>
<evidence type="ECO:0000313" key="14">
    <source>
        <dbReference type="Proteomes" id="UP000002058"/>
    </source>
</evidence>
<dbReference type="SUPFAM" id="SSF47769">
    <property type="entry name" value="SAM/Pointed domain"/>
    <property type="match status" value="1"/>
</dbReference>
<feature type="region of interest" description="Disordered" evidence="9">
    <location>
        <begin position="869"/>
        <end position="927"/>
    </location>
</feature>
<evidence type="ECO:0000259" key="11">
    <source>
        <dbReference type="PROSITE" id="PS51192"/>
    </source>
</evidence>
<keyword evidence="14" id="KW-1185">Reference proteome</keyword>
<feature type="compositionally biased region" description="Low complexity" evidence="9">
    <location>
        <begin position="1853"/>
        <end position="1869"/>
    </location>
</feature>
<dbReference type="OMA" id="QCQSMEQ"/>
<dbReference type="Proteomes" id="UP000002058">
    <property type="component" value="Unassembled WGS sequence"/>
</dbReference>
<dbReference type="GO" id="GO:0005524">
    <property type="term" value="F:ATP binding"/>
    <property type="evidence" value="ECO:0007669"/>
    <property type="project" value="UniProtKB-KW"/>
</dbReference>
<dbReference type="PROSITE" id="PS50105">
    <property type="entry name" value="SAM_DOMAIN"/>
    <property type="match status" value="1"/>
</dbReference>
<dbReference type="InterPro" id="IPR013761">
    <property type="entry name" value="SAM/pointed_sf"/>
</dbReference>
<dbReference type="InterPro" id="IPR001650">
    <property type="entry name" value="Helicase_C-like"/>
</dbReference>
<evidence type="ECO:0000256" key="1">
    <source>
        <dbReference type="ARBA" id="ARBA00004123"/>
    </source>
</evidence>
<keyword evidence="7" id="KW-0238">DNA-binding</keyword>
<evidence type="ECO:0000256" key="9">
    <source>
        <dbReference type="SAM" id="MobiDB-lite"/>
    </source>
</evidence>
<dbReference type="GO" id="GO:0003677">
    <property type="term" value="F:DNA binding"/>
    <property type="evidence" value="ECO:0007669"/>
    <property type="project" value="UniProtKB-KW"/>
</dbReference>
<evidence type="ECO:0000256" key="8">
    <source>
        <dbReference type="ARBA" id="ARBA00023242"/>
    </source>
</evidence>
<feature type="compositionally biased region" description="Polar residues" evidence="9">
    <location>
        <begin position="1870"/>
        <end position="1882"/>
    </location>
</feature>
<dbReference type="HOGENOM" id="CLU_001161_1_0_1"/>
<feature type="compositionally biased region" description="Polar residues" evidence="9">
    <location>
        <begin position="704"/>
        <end position="716"/>
    </location>
</feature>
<feature type="compositionally biased region" description="Basic and acidic residues" evidence="9">
    <location>
        <begin position="669"/>
        <end position="683"/>
    </location>
</feature>
<sequence>MLKSSETDKAQGGAGGQFSERLAVWSAILYLLMEEGLLEDRDPFDWSIDEVVAYLCHGSFDAWSRSKVPPPRPNPVFLERTLRENDITGHVLLTEINKQTLAEDFGIKSLGQRATIAQAVQYLQGLSRGYRDYAGHLTSADIKPENYASIASPAPLGSPHLFRTPNAAVHSHEYLQRAASFGIASSQQNTPAPVDTSIDSSERAFAQPSPDRPVGATAPAENPTPPGPKLLPDIVGSHSETKRRRGEHYVTDKDGKKRRRLELTSLTTRSEKPQTRPRRYLDRKKAISTIFYDDTMGDGGDSEEDTFIIEGSDSCPIGYRHVLNQRMRYYFRQRPQYFKTKEGKPAIAVFPYDGTSLSREDPRFFSLFIKDGKKVNVTRENVSDWPEFVTGDDELHYLLTKYPPKGEHDALPVYGESASEGDYDSETWKEIQEEHEQTNVAGPQASKFLSQTDVDSIIDSCIADFVGKWQSRKRPIEERKARRIWRRARAKQTRLADIKAASNQIAHMDSRLKELRKAIKVTPWSQAKDVRMQCQSMEQTVFEREHHKWIIEVLEREKCPLKVPGPNFSQPKPLRSIQLPDDEESLGSDTDNSGNDTDDFIVPDEDPTIPSKGFVDELPPSLLPTVEESDEDEVVSARKKRKSRRGRQDARKPARKSHAAPSSNKNSRKPVEIDVVDLTRTDSEDGDASLGNERRETFNVRTPPLNSKPRNSSSSHILGDFEPPKSPSVTPGASTNVADLDFAQILESSVAELEKHPTHLIVYYVHQMGDKDREGIKKIFNTKSFGHLKDVMCRGLRNMSQHETTIPGHSNEHSRLYMRMAICYISWVSRKRISDQDRINKQAIEYALQKKKIRQFLPILADVVRTYAEKRPRARKKSKKSSVEDTAESNTDSDMSSKSADEEADALSDFVRTPHRKRKRAVKQSQEAINAQKLAQRRVQLQEEQQQRLLKRFQNSGVANSDPIRQAISFDEPVIYLDPHIGRRVKQHQLHGMQFMWRELIKDEKRQGCLLAHTMGLGKTMQVISLLVTIANVANSQDPELRKQIPDTFRESRTLILCPSSLIENWWEEFLMWRPGDPESVSNLGPIRKILQSMEPWERLKEIAAWHSEGGVLLLSYDIFRAFILNRATKSRGSSLGAKVHETIKKQLLDGPNIIVADEAHKMKNRNTGIAEAASGFKSKSRIALTGSPLANHLEEYYSMINWIAPGYLGDFVQFKAKYVEPIEAGLYRESTRAERRESLKRLQVLKKDLDPKVNRADISVLKGDLPPKVEFVITLPLTAIQEEAYKIYVATLSTGKDDVPNARLWAWLAILSLLCNHPSCFMEKILKKNRDKKQQGVLQDSENESVIDDITDSQTLGPEVIKEVQRVFEGISDLKSTALSHRATMLEQIVKESVSAGDKVLVFSHSIPTLNYLEHILKQNGWTYCRLDGTTPISSRQVATKYFNRTDSPMQVYLISTKAGGLGLNIPGANRVIIFDFAFNPTWEEQAVGRAYRFGQTKPVFVYRFVSGGTYEDAMYNRTVFKTQLSFRVIDKKNPIRYASKSKKAYLFPPKEVKQRDLSEFKGKDPKVLDKILQRPNFAREIALTETFQREDNDALTPEEEQAVQAELDDERLKRNDPEAWARKEAERLKQQDSRLAMEQPYRYINNVLFSQPPPRVPMPPTSGGYPMPGPVFHRGLNTDPNIVFGAPSPLAAQLRSQPAGSGPPPLQPDTSLYAALSSQPPNGRTATYASFTTDALAGPSVPPTSSSMPAPPVMTNMANLAHNTTSPSVSVPPRPLAANIPGSVHHPSPAKLTDVPVTTASTQPIPNATNHVLANPSGGSSNPSTTLPVNDAVRTSSNIPVQPSTAPPSSAPSRPAIASAATSKIASQPTKPGDSSKNPVNPSPAKRPSGNFDGADDRDSTGTSESSANSAGSSPKTPIVEENPTRCATQ</sequence>
<feature type="domain" description="Helicase ATP-binding" evidence="11">
    <location>
        <begin position="1000"/>
        <end position="1207"/>
    </location>
</feature>
<reference evidence="14" key="1">
    <citation type="journal article" date="2009" name="Genome Res.">
        <title>Comparative genomic analyses of the human fungal pathogens Coccidioides and their relatives.</title>
        <authorList>
            <person name="Sharpton T.J."/>
            <person name="Stajich J.E."/>
            <person name="Rounsley S.D."/>
            <person name="Gardner M.J."/>
            <person name="Wortman J.R."/>
            <person name="Jordar V.S."/>
            <person name="Maiti R."/>
            <person name="Kodira C.D."/>
            <person name="Neafsey D.E."/>
            <person name="Zeng Q."/>
            <person name="Hung C.-Y."/>
            <person name="McMahan C."/>
            <person name="Muszewska A."/>
            <person name="Grynberg M."/>
            <person name="Mandel M.A."/>
            <person name="Kellner E.M."/>
            <person name="Barker B.M."/>
            <person name="Galgiani J.N."/>
            <person name="Orbach M.J."/>
            <person name="Kirkland T.N."/>
            <person name="Cole G.T."/>
            <person name="Henn M.R."/>
            <person name="Birren B.W."/>
            <person name="Taylor J.W."/>
        </authorList>
    </citation>
    <scope>NUCLEOTIDE SEQUENCE [LARGE SCALE GENOMIC DNA]</scope>
    <source>
        <strain evidence="14">UAMH 1704</strain>
    </source>
</reference>
<dbReference type="InterPro" id="IPR000330">
    <property type="entry name" value="SNF2_N"/>
</dbReference>
<comment type="similarity">
    <text evidence="2">Belongs to the SNF2/RAD54 helicase family.</text>
</comment>
<accession>C4JNF7</accession>
<dbReference type="InterPro" id="IPR049730">
    <property type="entry name" value="SNF2/RAD54-like_C"/>
</dbReference>
<feature type="compositionally biased region" description="Low complexity" evidence="9">
    <location>
        <begin position="1903"/>
        <end position="1916"/>
    </location>
</feature>
<dbReference type="InParanoid" id="C4JNF7"/>
<evidence type="ECO:0000256" key="2">
    <source>
        <dbReference type="ARBA" id="ARBA00007025"/>
    </source>
</evidence>
<feature type="compositionally biased region" description="Polar residues" evidence="9">
    <location>
        <begin position="888"/>
        <end position="898"/>
    </location>
</feature>
<dbReference type="OrthoDB" id="2020972at2759"/>
<dbReference type="GeneID" id="8438349"/>
<dbReference type="InterPro" id="IPR027417">
    <property type="entry name" value="P-loop_NTPase"/>
</dbReference>
<gene>
    <name evidence="13" type="ORF">UREG_04363</name>
</gene>
<feature type="region of interest" description="Disordered" evidence="9">
    <location>
        <begin position="1765"/>
        <end position="1932"/>
    </location>
</feature>
<keyword evidence="5" id="KW-0347">Helicase</keyword>
<dbReference type="CDD" id="cd18793">
    <property type="entry name" value="SF2_C_SNF"/>
    <property type="match status" value="1"/>
</dbReference>
<feature type="compositionally biased region" description="Polar residues" evidence="9">
    <location>
        <begin position="1718"/>
        <end position="1729"/>
    </location>
</feature>
<dbReference type="Gene3D" id="1.10.150.50">
    <property type="entry name" value="Transcription Factor, Ets-1"/>
    <property type="match status" value="1"/>
</dbReference>
<keyword evidence="6" id="KW-0067">ATP-binding</keyword>
<dbReference type="PANTHER" id="PTHR45797:SF1">
    <property type="entry name" value="HELICASE ARIP4"/>
    <property type="match status" value="1"/>
</dbReference>
<feature type="compositionally biased region" description="Basic residues" evidence="9">
    <location>
        <begin position="913"/>
        <end position="922"/>
    </location>
</feature>
<protein>
    <recommendedName>
        <fullName evidence="15">SNF2 family helicase/ATPase</fullName>
    </recommendedName>
</protein>
<feature type="region of interest" description="Disordered" evidence="9">
    <location>
        <begin position="561"/>
        <end position="733"/>
    </location>
</feature>
<dbReference type="InterPro" id="IPR014001">
    <property type="entry name" value="Helicase_ATP-bd"/>
</dbReference>
<dbReference type="InterPro" id="IPR056026">
    <property type="entry name" value="DUF7607"/>
</dbReference>
<dbReference type="EMBL" id="CH476616">
    <property type="protein sequence ID" value="EEP79517.1"/>
    <property type="molecule type" value="Genomic_DNA"/>
</dbReference>
<dbReference type="PROSITE" id="PS51192">
    <property type="entry name" value="HELICASE_ATP_BIND_1"/>
    <property type="match status" value="1"/>
</dbReference>
<evidence type="ECO:0000259" key="10">
    <source>
        <dbReference type="PROSITE" id="PS50105"/>
    </source>
</evidence>
<dbReference type="InterPro" id="IPR044574">
    <property type="entry name" value="ARIP4-like"/>
</dbReference>
<dbReference type="GO" id="GO:0016887">
    <property type="term" value="F:ATP hydrolysis activity"/>
    <property type="evidence" value="ECO:0007669"/>
    <property type="project" value="InterPro"/>
</dbReference>
<feature type="domain" description="SAM" evidence="10">
    <location>
        <begin position="46"/>
        <end position="126"/>
    </location>
</feature>
<dbReference type="Pfam" id="PF00271">
    <property type="entry name" value="Helicase_C"/>
    <property type="match status" value="1"/>
</dbReference>
<keyword evidence="8" id="KW-0539">Nucleus</keyword>
<keyword evidence="4" id="KW-0378">Hydrolase</keyword>
<dbReference type="SMART" id="SM00487">
    <property type="entry name" value="DEXDc"/>
    <property type="match status" value="1"/>
</dbReference>
<feature type="region of interest" description="Disordered" evidence="9">
    <location>
        <begin position="185"/>
        <end position="261"/>
    </location>
</feature>
<dbReference type="SUPFAM" id="SSF52540">
    <property type="entry name" value="P-loop containing nucleoside triphosphate hydrolases"/>
    <property type="match status" value="2"/>
</dbReference>
<dbReference type="KEGG" id="ure:UREG_04363"/>
<feature type="compositionally biased region" description="Polar residues" evidence="9">
    <location>
        <begin position="1798"/>
        <end position="1844"/>
    </location>
</feature>
<dbReference type="GO" id="GO:0005634">
    <property type="term" value="C:nucleus"/>
    <property type="evidence" value="ECO:0007669"/>
    <property type="project" value="UniProtKB-SubCell"/>
</dbReference>
<dbReference type="InterPro" id="IPR038718">
    <property type="entry name" value="SNF2-like_sf"/>
</dbReference>
<evidence type="ECO:0000256" key="5">
    <source>
        <dbReference type="ARBA" id="ARBA00022806"/>
    </source>
</evidence>
<evidence type="ECO:0000256" key="7">
    <source>
        <dbReference type="ARBA" id="ARBA00023125"/>
    </source>
</evidence>
<evidence type="ECO:0000256" key="3">
    <source>
        <dbReference type="ARBA" id="ARBA00022741"/>
    </source>
</evidence>
<comment type="subcellular location">
    <subcellularLocation>
        <location evidence="1">Nucleus</location>
    </subcellularLocation>
</comment>
<dbReference type="Gene3D" id="3.40.50.300">
    <property type="entry name" value="P-loop containing nucleotide triphosphate hydrolases"/>
    <property type="match status" value="1"/>
</dbReference>
<dbReference type="VEuPathDB" id="FungiDB:UREG_04363"/>
<evidence type="ECO:0008006" key="15">
    <source>
        <dbReference type="Google" id="ProtNLM"/>
    </source>
</evidence>
<proteinExistence type="inferred from homology"/>
<dbReference type="Pfam" id="PF00176">
    <property type="entry name" value="SNF2-rel_dom"/>
    <property type="match status" value="1"/>
</dbReference>
<evidence type="ECO:0000259" key="12">
    <source>
        <dbReference type="PROSITE" id="PS51194"/>
    </source>
</evidence>
<evidence type="ECO:0000256" key="6">
    <source>
        <dbReference type="ARBA" id="ARBA00022840"/>
    </source>
</evidence>
<dbReference type="Gene3D" id="3.40.50.10810">
    <property type="entry name" value="Tandem AAA-ATPase domain"/>
    <property type="match status" value="1"/>
</dbReference>
<dbReference type="PANTHER" id="PTHR45797">
    <property type="entry name" value="RAD54-LIKE"/>
    <property type="match status" value="1"/>
</dbReference>
<dbReference type="STRING" id="336963.C4JNF7"/>
<evidence type="ECO:0000256" key="4">
    <source>
        <dbReference type="ARBA" id="ARBA00022801"/>
    </source>
</evidence>
<dbReference type="GO" id="GO:0004386">
    <property type="term" value="F:helicase activity"/>
    <property type="evidence" value="ECO:0007669"/>
    <property type="project" value="UniProtKB-KW"/>
</dbReference>
<feature type="domain" description="Helicase C-terminal" evidence="12">
    <location>
        <begin position="1386"/>
        <end position="1545"/>
    </location>
</feature>
<feature type="region of interest" description="Disordered" evidence="9">
    <location>
        <begin position="1695"/>
        <end position="1729"/>
    </location>
</feature>
<dbReference type="eggNOG" id="KOG1015">
    <property type="taxonomic scope" value="Eukaryota"/>
</dbReference>
<keyword evidence="3" id="KW-0547">Nucleotide-binding</keyword>
<name>C4JNF7_UNCRE</name>
<feature type="compositionally biased region" description="Acidic residues" evidence="9">
    <location>
        <begin position="596"/>
        <end position="607"/>
    </location>
</feature>
<evidence type="ECO:0000313" key="13">
    <source>
        <dbReference type="EMBL" id="EEP79517.1"/>
    </source>
</evidence>
<dbReference type="CDD" id="cd18007">
    <property type="entry name" value="DEXHc_ATRX-like"/>
    <property type="match status" value="1"/>
</dbReference>
<dbReference type="RefSeq" id="XP_002544846.1">
    <property type="nucleotide sequence ID" value="XM_002544800.1"/>
</dbReference>